<dbReference type="Pfam" id="PF08706">
    <property type="entry name" value="D5_N"/>
    <property type="match status" value="1"/>
</dbReference>
<dbReference type="InterPro" id="IPR051620">
    <property type="entry name" value="ORF904-like_C"/>
</dbReference>
<keyword evidence="8" id="KW-1185">Reference proteome</keyword>
<dbReference type="SMART" id="SM00885">
    <property type="entry name" value="D5_N"/>
    <property type="match status" value="1"/>
</dbReference>
<name>A0ABR6WR36_9FIRM</name>
<dbReference type="InterPro" id="IPR006500">
    <property type="entry name" value="Helicase_put_C_phage/plasmid"/>
</dbReference>
<organism evidence="7 8">
    <name type="scientific">Acetobacterium fimetarium</name>
    <dbReference type="NCBI Taxonomy" id="52691"/>
    <lineage>
        <taxon>Bacteria</taxon>
        <taxon>Bacillati</taxon>
        <taxon>Bacillota</taxon>
        <taxon>Clostridia</taxon>
        <taxon>Eubacteriales</taxon>
        <taxon>Eubacteriaceae</taxon>
        <taxon>Acetobacterium</taxon>
    </lineage>
</organism>
<dbReference type="RefSeq" id="WP_186840893.1">
    <property type="nucleotide sequence ID" value="NZ_WJBC01000001.1"/>
</dbReference>
<accession>A0ABR6WR36</accession>
<dbReference type="Gene3D" id="3.40.50.300">
    <property type="entry name" value="P-loop containing nucleotide triphosphate hydrolases"/>
    <property type="match status" value="1"/>
</dbReference>
<feature type="compositionally biased region" description="Low complexity" evidence="5">
    <location>
        <begin position="263"/>
        <end position="273"/>
    </location>
</feature>
<reference evidence="7 8" key="1">
    <citation type="journal article" date="2020" name="mSystems">
        <title>Defining Genomic and Predicted Metabolic Features of the Acetobacterium Genus.</title>
        <authorList>
            <person name="Ross D.E."/>
            <person name="Marshall C.W."/>
            <person name="Gulliver D."/>
            <person name="May H.D."/>
            <person name="Norman R.S."/>
        </authorList>
    </citation>
    <scope>NUCLEOTIDE SEQUENCE [LARGE SCALE GENOMIC DNA]</scope>
    <source>
        <strain evidence="7 8">DSM 8238</strain>
    </source>
</reference>
<dbReference type="PANTHER" id="PTHR35372:SF2">
    <property type="entry name" value="SF3 HELICASE DOMAIN-CONTAINING PROTEIN"/>
    <property type="match status" value="1"/>
</dbReference>
<evidence type="ECO:0000256" key="4">
    <source>
        <dbReference type="ARBA" id="ARBA00022840"/>
    </source>
</evidence>
<keyword evidence="1" id="KW-0547">Nucleotide-binding</keyword>
<gene>
    <name evidence="7" type="ORF">GH808_00760</name>
</gene>
<keyword evidence="3" id="KW-0347">Helicase</keyword>
<dbReference type="Pfam" id="PF19263">
    <property type="entry name" value="DUF5906"/>
    <property type="match status" value="1"/>
</dbReference>
<dbReference type="Proteomes" id="UP000603234">
    <property type="component" value="Unassembled WGS sequence"/>
</dbReference>
<sequence>MNDQQTGDLPENLVAVAVTAADFLSAFHEGPYCLRTFSDRGSGRGKNYTVDSGGAVAFAAVMAELHRVNQNEQRGVFFVVNRGGHRDEAITRVTAHFVEADDLSLGEQYANLMAFALPPSIIVQTRKSLHGYWLIKPDGAEPEVDRGPLPAAAPVPEDERGTLRVSAQRMTSRNVPLSSEGNGHLAAFRSVQKKLAAHFGGDPVIANPSRVMRLPGFNHTKQEPVPVRCLLFAPERRYTQAELLAALPCAKQPGAAGTPAKTGPSGPTAAAVGAGAGPDSRWVLTNCTFIKHCQDHAAGLSEPLWYAMITNLADTSGGAVLIHALSRPDPRYDKSRTDAKISQARGGATGPISCQTIRDWGFACPGRDACPAQCPRDLGVPPLAPWYQKQPRGLRLMTGILADCLSRDKDIIYTGEAYYQFIKGVYTMVDDNHIKRIIRNQLLVNHVNMGQIKDVQGQLTLLIARSAEKLNPCRHRINLQNGLFDLRSGALAPHDPGYLSTIQIGTRYDPAASAPRFTKFLSQCLDADTRVLVQEIFGYLLIPETCAQKAFVLVGEGGAGKSTLLWVAQELLLGPVNVSNIPWQSLDDRFKTAELFGKLANIFADLPSRSIEDNGLFKSITGEDRITAERKNKDPFAFVATARLLFSCNAIPKNLGDRSDAFYRRLVIVPFQPARPQEQRDPKLKQHFVAEAPGIFNWALAGLKRLVNNDYRFSESHESQAALSRYRIDGSSVLTFVAELCVVAADAQASSTQLYHAYVQYCKDTGLKAVSQKRFAVELEAAVTGLEKYRDSRSRRTVYKGIRLDEADCFECS</sequence>
<dbReference type="SUPFAM" id="SSF52540">
    <property type="entry name" value="P-loop containing nucleoside triphosphate hydrolases"/>
    <property type="match status" value="1"/>
</dbReference>
<evidence type="ECO:0000256" key="5">
    <source>
        <dbReference type="SAM" id="MobiDB-lite"/>
    </source>
</evidence>
<evidence type="ECO:0000313" key="7">
    <source>
        <dbReference type="EMBL" id="MBC3802973.1"/>
    </source>
</evidence>
<dbReference type="EMBL" id="WJBC01000001">
    <property type="protein sequence ID" value="MBC3802973.1"/>
    <property type="molecule type" value="Genomic_DNA"/>
</dbReference>
<evidence type="ECO:0000259" key="6">
    <source>
        <dbReference type="PROSITE" id="PS51206"/>
    </source>
</evidence>
<dbReference type="InterPro" id="IPR045455">
    <property type="entry name" value="NrS-1_pol-like_helicase"/>
</dbReference>
<protein>
    <recommendedName>
        <fullName evidence="6">SF3 helicase domain-containing protein</fullName>
    </recommendedName>
</protein>
<dbReference type="InterPro" id="IPR004968">
    <property type="entry name" value="DNA_primase/NTPase_C"/>
</dbReference>
<feature type="domain" description="SF3 helicase" evidence="6">
    <location>
        <begin position="528"/>
        <end position="684"/>
    </location>
</feature>
<dbReference type="InterPro" id="IPR014818">
    <property type="entry name" value="Phage/plasmid_primase_P4_C"/>
</dbReference>
<keyword evidence="2" id="KW-0378">Hydrolase</keyword>
<dbReference type="PANTHER" id="PTHR35372">
    <property type="entry name" value="ATP BINDING PROTEIN-RELATED"/>
    <property type="match status" value="1"/>
</dbReference>
<feature type="region of interest" description="Disordered" evidence="5">
    <location>
        <begin position="253"/>
        <end position="275"/>
    </location>
</feature>
<evidence type="ECO:0000256" key="2">
    <source>
        <dbReference type="ARBA" id="ARBA00022801"/>
    </source>
</evidence>
<evidence type="ECO:0000313" key="8">
    <source>
        <dbReference type="Proteomes" id="UP000603234"/>
    </source>
</evidence>
<evidence type="ECO:0000256" key="3">
    <source>
        <dbReference type="ARBA" id="ARBA00022806"/>
    </source>
</evidence>
<evidence type="ECO:0000256" key="1">
    <source>
        <dbReference type="ARBA" id="ARBA00022741"/>
    </source>
</evidence>
<proteinExistence type="predicted"/>
<dbReference type="Pfam" id="PF03288">
    <property type="entry name" value="Pox_D5"/>
    <property type="match status" value="1"/>
</dbReference>
<dbReference type="InterPro" id="IPR027417">
    <property type="entry name" value="P-loop_NTPase"/>
</dbReference>
<dbReference type="NCBIfam" id="TIGR01613">
    <property type="entry name" value="primase_Cterm"/>
    <property type="match status" value="1"/>
</dbReference>
<dbReference type="PROSITE" id="PS51206">
    <property type="entry name" value="SF3_HELICASE_1"/>
    <property type="match status" value="1"/>
</dbReference>
<keyword evidence="4" id="KW-0067">ATP-binding</keyword>
<comment type="caution">
    <text evidence="7">The sequence shown here is derived from an EMBL/GenBank/DDBJ whole genome shotgun (WGS) entry which is preliminary data.</text>
</comment>
<dbReference type="InterPro" id="IPR014015">
    <property type="entry name" value="Helicase_SF3_DNA-vir"/>
</dbReference>
<dbReference type="Gene3D" id="3.30.70.1790">
    <property type="entry name" value="RepB DNA-primase, N-terminal domain"/>
    <property type="match status" value="1"/>
</dbReference>